<keyword evidence="6" id="KW-0223">Dioxygenase</keyword>
<dbReference type="AlphaFoldDB" id="A0A223AS25"/>
<keyword evidence="4" id="KW-0288">FMN</keyword>
<sequence length="307" mass="33296">MNLDKLLNIKYPVIQGGMANITDGKFTAAVSNAGALGTIGSGGMKADVLAKEIEICRELTDKPFAVNLIMFRSDIEELVDVVCRAKVPYLIAGAGSPGPYMEKFLAAGIKVMPVVSSPLQIKRLDKIDVFAYIAEGMEAGGHIGEMTTMTLIYQVSHATDKPVIAGGGIGSGAQMLAAEVLGASGVQIGTAFLFTDEVPVHRNYKELLVNTESHRITSIGYLNGRPMRLVKNPMTREFKELERSETNKEALEDFTLGRLRKAVYEGDVDQGSVMAGYTAAQFDRLYSVPELLGKLMSEYEFAKESLK</sequence>
<evidence type="ECO:0000256" key="2">
    <source>
        <dbReference type="ARBA" id="ARBA00013457"/>
    </source>
</evidence>
<dbReference type="EMBL" id="CP016199">
    <property type="protein sequence ID" value="ASS37742.1"/>
    <property type="molecule type" value="Genomic_DNA"/>
</dbReference>
<dbReference type="SUPFAM" id="SSF51412">
    <property type="entry name" value="Inosine monophosphate dehydrogenase (IMPDH)"/>
    <property type="match status" value="1"/>
</dbReference>
<evidence type="ECO:0000256" key="3">
    <source>
        <dbReference type="ARBA" id="ARBA00022630"/>
    </source>
</evidence>
<name>A0A223AS25_9FIRM</name>
<dbReference type="GO" id="GO:0018580">
    <property type="term" value="F:nitronate monooxygenase activity"/>
    <property type="evidence" value="ECO:0007669"/>
    <property type="project" value="InterPro"/>
</dbReference>
<keyword evidence="3" id="KW-0285">Flavoprotein</keyword>
<evidence type="ECO:0000256" key="5">
    <source>
        <dbReference type="ARBA" id="ARBA00023002"/>
    </source>
</evidence>
<evidence type="ECO:0000256" key="4">
    <source>
        <dbReference type="ARBA" id="ARBA00022643"/>
    </source>
</evidence>
<protein>
    <recommendedName>
        <fullName evidence="2">Probable nitronate monooxygenase</fullName>
    </recommendedName>
</protein>
<evidence type="ECO:0000313" key="7">
    <source>
        <dbReference type="Proteomes" id="UP000214689"/>
    </source>
</evidence>
<dbReference type="InterPro" id="IPR013785">
    <property type="entry name" value="Aldolase_TIM"/>
</dbReference>
<reference evidence="7" key="1">
    <citation type="submission" date="2016-05" db="EMBL/GenBank/DDBJ databases">
        <authorList>
            <person name="Holder M.E."/>
            <person name="Ajami N.J."/>
            <person name="Petrosino J.F."/>
        </authorList>
    </citation>
    <scope>NUCLEOTIDE SEQUENCE [LARGE SCALE GENOMIC DNA]</scope>
    <source>
        <strain evidence="7">ATCC 700696</strain>
    </source>
</reference>
<dbReference type="CDD" id="cd04730">
    <property type="entry name" value="NPD_like"/>
    <property type="match status" value="1"/>
</dbReference>
<dbReference type="PANTHER" id="PTHR32332:SF20">
    <property type="entry name" value="2-NITROPROPANE DIOXYGENASE-LIKE PROTEIN"/>
    <property type="match status" value="1"/>
</dbReference>
<evidence type="ECO:0000313" key="6">
    <source>
        <dbReference type="EMBL" id="ASS37742.1"/>
    </source>
</evidence>
<dbReference type="PANTHER" id="PTHR32332">
    <property type="entry name" value="2-NITROPROPANE DIOXYGENASE"/>
    <property type="match status" value="1"/>
</dbReference>
<organism evidence="6 7">
    <name type="scientific">Mogibacterium pumilum</name>
    <dbReference type="NCBI Taxonomy" id="86332"/>
    <lineage>
        <taxon>Bacteria</taxon>
        <taxon>Bacillati</taxon>
        <taxon>Bacillota</taxon>
        <taxon>Clostridia</taxon>
        <taxon>Peptostreptococcales</taxon>
        <taxon>Anaerovoracaceae</taxon>
        <taxon>Mogibacterium</taxon>
    </lineage>
</organism>
<accession>A0A223AS25</accession>
<gene>
    <name evidence="6" type="ORF">AXF17_04260</name>
</gene>
<dbReference type="GO" id="GO:0051213">
    <property type="term" value="F:dioxygenase activity"/>
    <property type="evidence" value="ECO:0007669"/>
    <property type="project" value="UniProtKB-KW"/>
</dbReference>
<keyword evidence="7" id="KW-1185">Reference proteome</keyword>
<keyword evidence="5" id="KW-0560">Oxidoreductase</keyword>
<comment type="function">
    <text evidence="1">Nitronate monooxygenase that uses molecular oxygen to catalyze the oxidative denitrification of alkyl nitronates. Acts on propionate 3-nitronate (P3N), the presumed physiological substrate. Probably functions in the detoxification of P3N, a metabolic poison produced by plants and fungi as a defense mechanism.</text>
</comment>
<dbReference type="RefSeq" id="WP_094233968.1">
    <property type="nucleotide sequence ID" value="NZ_CP016199.1"/>
</dbReference>
<dbReference type="Gene3D" id="3.20.20.70">
    <property type="entry name" value="Aldolase class I"/>
    <property type="match status" value="1"/>
</dbReference>
<evidence type="ECO:0000256" key="1">
    <source>
        <dbReference type="ARBA" id="ARBA00003535"/>
    </source>
</evidence>
<proteinExistence type="predicted"/>
<dbReference type="OrthoDB" id="9778912at2"/>
<dbReference type="Pfam" id="PF03060">
    <property type="entry name" value="NMO"/>
    <property type="match status" value="2"/>
</dbReference>
<dbReference type="Proteomes" id="UP000214689">
    <property type="component" value="Chromosome"/>
</dbReference>
<dbReference type="InterPro" id="IPR004136">
    <property type="entry name" value="NMO"/>
</dbReference>